<dbReference type="OrthoDB" id="7605100at2"/>
<dbReference type="EMBL" id="BMIO01000007">
    <property type="protein sequence ID" value="GGD49612.1"/>
    <property type="molecule type" value="Genomic_DNA"/>
</dbReference>
<reference evidence="2 3" key="1">
    <citation type="journal article" date="2014" name="Int. J. Syst. Evol. Microbiol.">
        <title>Complete genome sequence of Corynebacterium casei LMG S-19264T (=DSM 44701T), isolated from a smear-ripened cheese.</title>
        <authorList>
            <consortium name="US DOE Joint Genome Institute (JGI-PGF)"/>
            <person name="Walter F."/>
            <person name="Albersmeier A."/>
            <person name="Kalinowski J."/>
            <person name="Ruckert C."/>
        </authorList>
    </citation>
    <scope>NUCLEOTIDE SEQUENCE [LARGE SCALE GENOMIC DNA]</scope>
    <source>
        <strain evidence="2 3">CGMCC 1.15358</strain>
    </source>
</reference>
<organism evidence="2 3">
    <name type="scientific">Croceicoccus pelagius</name>
    <dbReference type="NCBI Taxonomy" id="1703341"/>
    <lineage>
        <taxon>Bacteria</taxon>
        <taxon>Pseudomonadati</taxon>
        <taxon>Pseudomonadota</taxon>
        <taxon>Alphaproteobacteria</taxon>
        <taxon>Sphingomonadales</taxon>
        <taxon>Erythrobacteraceae</taxon>
        <taxon>Croceicoccus</taxon>
    </lineage>
</organism>
<sequence length="331" mass="36558">MRLKLSLCLFSIALASCGSGETGEVDAEVAETGASDATSTQGAASSFTDARTYSLAEAMDTEVFGLKFNMTIDETRDALIKAGFGLPDGWEYSDGTGARQQAAEVGLKKIGSREPGYLQKHVHKWLRIPGNGDINVSQFELPVDVEYLTPSFYINNAGEQRLYRVGYEQRFKVDVNPELYAETLKERLGEPSTSRKWGNSIIAEYHVQMPVPAGLQPTDKDERGPEQVDRQRKVKLLRGTCADYLAKTDDLPEGCSAIFEGDRNAQYLFEALSNKSQFKHFSVAPSGVAISLSAPWLGWREKYIYEEAQSLEDAEERRATAKRTSDAPSGL</sequence>
<accession>A0A917DLU4</accession>
<comment type="caution">
    <text evidence="2">The sequence shown here is derived from an EMBL/GenBank/DDBJ whole genome shotgun (WGS) entry which is preliminary data.</text>
</comment>
<evidence type="ECO:0000256" key="1">
    <source>
        <dbReference type="SAM" id="SignalP"/>
    </source>
</evidence>
<dbReference type="AlphaFoldDB" id="A0A917DLU4"/>
<dbReference type="RefSeq" id="WP_156521724.1">
    <property type="nucleotide sequence ID" value="NZ_BMIO01000007.1"/>
</dbReference>
<keyword evidence="1" id="KW-0732">Signal</keyword>
<protein>
    <recommendedName>
        <fullName evidence="4">Lipoprotein</fullName>
    </recommendedName>
</protein>
<evidence type="ECO:0000313" key="3">
    <source>
        <dbReference type="Proteomes" id="UP000598997"/>
    </source>
</evidence>
<dbReference type="PROSITE" id="PS51257">
    <property type="entry name" value="PROKAR_LIPOPROTEIN"/>
    <property type="match status" value="1"/>
</dbReference>
<feature type="signal peptide" evidence="1">
    <location>
        <begin position="1"/>
        <end position="20"/>
    </location>
</feature>
<gene>
    <name evidence="2" type="ORF">GCM10010989_24870</name>
</gene>
<feature type="chain" id="PRO_5038069667" description="Lipoprotein" evidence="1">
    <location>
        <begin position="21"/>
        <end position="331"/>
    </location>
</feature>
<evidence type="ECO:0000313" key="2">
    <source>
        <dbReference type="EMBL" id="GGD49612.1"/>
    </source>
</evidence>
<proteinExistence type="predicted"/>
<name>A0A917DLU4_9SPHN</name>
<evidence type="ECO:0008006" key="4">
    <source>
        <dbReference type="Google" id="ProtNLM"/>
    </source>
</evidence>
<dbReference type="Proteomes" id="UP000598997">
    <property type="component" value="Unassembled WGS sequence"/>
</dbReference>
<keyword evidence="3" id="KW-1185">Reference proteome</keyword>